<evidence type="ECO:0000256" key="2">
    <source>
        <dbReference type="SAM" id="Phobius"/>
    </source>
</evidence>
<keyword evidence="2" id="KW-1133">Transmembrane helix</keyword>
<reference evidence="3 4" key="1">
    <citation type="submission" date="2018-07" db="EMBL/GenBank/DDBJ databases">
        <title>Arthrobacter sp. nov., isolated from raw cow's milk with high bacterial count.</title>
        <authorList>
            <person name="Hahne J."/>
            <person name="Isele D."/>
            <person name="Lipski A."/>
        </authorList>
    </citation>
    <scope>NUCLEOTIDE SEQUENCE [LARGE SCALE GENOMIC DNA]</scope>
    <source>
        <strain evidence="3 4">JZ R-35</strain>
    </source>
</reference>
<feature type="transmembrane region" description="Helical" evidence="2">
    <location>
        <begin position="123"/>
        <end position="146"/>
    </location>
</feature>
<evidence type="ECO:0000313" key="4">
    <source>
        <dbReference type="Proteomes" id="UP000265419"/>
    </source>
</evidence>
<gene>
    <name evidence="3" type="ORF">DWB68_05815</name>
</gene>
<proteinExistence type="predicted"/>
<name>A0A399JEV6_9MICC</name>
<feature type="compositionally biased region" description="Low complexity" evidence="1">
    <location>
        <begin position="16"/>
        <end position="95"/>
    </location>
</feature>
<organism evidence="3 4">
    <name type="scientific">Galactobacter valiniphilus</name>
    <dbReference type="NCBI Taxonomy" id="2676122"/>
    <lineage>
        <taxon>Bacteria</taxon>
        <taxon>Bacillati</taxon>
        <taxon>Actinomycetota</taxon>
        <taxon>Actinomycetes</taxon>
        <taxon>Micrococcales</taxon>
        <taxon>Micrococcaceae</taxon>
        <taxon>Galactobacter</taxon>
    </lineage>
</organism>
<protein>
    <submittedName>
        <fullName evidence="3">Uncharacterized protein</fullName>
    </submittedName>
</protein>
<dbReference type="EMBL" id="QQXK01000009">
    <property type="protein sequence ID" value="RII42662.1"/>
    <property type="molecule type" value="Genomic_DNA"/>
</dbReference>
<keyword evidence="4" id="KW-1185">Reference proteome</keyword>
<comment type="caution">
    <text evidence="3">The sequence shown here is derived from an EMBL/GenBank/DDBJ whole genome shotgun (WGS) entry which is preliminary data.</text>
</comment>
<accession>A0A399JEV6</accession>
<feature type="region of interest" description="Disordered" evidence="1">
    <location>
        <begin position="1"/>
        <end position="117"/>
    </location>
</feature>
<evidence type="ECO:0000313" key="3">
    <source>
        <dbReference type="EMBL" id="RII42662.1"/>
    </source>
</evidence>
<dbReference type="AlphaFoldDB" id="A0A399JEV6"/>
<sequence length="628" mass="65884">MSTPTSGPEPTPGQQPTPYGQPLQYPQQGGASFAQPSAAGAPGVPSAAGAPGFAGGPAAQPQQPNPSAQGQYGQPGAYGQPGQPGQPGQYGQPLSDGGGSGLPPSGQSPFGAPEPPRRRRGRVIAWTAGGTAVALAAAGFGGFALVAQASQRGADSATSAIERLDKGFREKNLMELAKLVSPSEARPFFENLKAFGIDSGLDKLSSNSKVPFGELDVEGMQQIFDSITIENSKMDFTVSEKSSTIALAELTSWKLKLSVDKGKFVDAVINLQERSGAKDTAKLREEMTKALKDEDMSYDGDVVGESSNKASIALVKEADRWYFSPLMTAAEAAYRSTDGQTAPRYDANVEGAAGQGSPSEAVQAVAEKLRTLSGPNDLLSDDFASLLALPERRMLMVYGNAINGSSDLNEEQGRPEHFKAEWRLSEHKVNDNLAIVGPGTSKLTFNGDSSDTVTFDGAKVTSEGKTVDFGRVLTNPNRLGVATVRENGTWHVSTLDTLTNLAALHGNERGVGLAEKLITKVGEDNGFKWSDVDERSRAILGGLMFVFDSAEQITGKDLTDEIENFGPLDPFGSATGGYEDYDYGTDSGMEGENLDGGEEGYDYGAGGSGDEGFGDSLEANLGKLFGGN</sequence>
<keyword evidence="2" id="KW-0472">Membrane</keyword>
<dbReference type="RefSeq" id="WP_119424207.1">
    <property type="nucleotide sequence ID" value="NZ_QQXK01000009.1"/>
</dbReference>
<dbReference type="Proteomes" id="UP000265419">
    <property type="component" value="Unassembled WGS sequence"/>
</dbReference>
<keyword evidence="2" id="KW-0812">Transmembrane</keyword>
<evidence type="ECO:0000256" key="1">
    <source>
        <dbReference type="SAM" id="MobiDB-lite"/>
    </source>
</evidence>